<evidence type="ECO:0008006" key="4">
    <source>
        <dbReference type="Google" id="ProtNLM"/>
    </source>
</evidence>
<dbReference type="InterPro" id="IPR019201">
    <property type="entry name" value="DUF2065"/>
</dbReference>
<evidence type="ECO:0000313" key="3">
    <source>
        <dbReference type="Proteomes" id="UP001296873"/>
    </source>
</evidence>
<keyword evidence="1" id="KW-1133">Transmembrane helix</keyword>
<dbReference type="EMBL" id="NRRL01000054">
    <property type="protein sequence ID" value="MBK1669602.1"/>
    <property type="molecule type" value="Genomic_DNA"/>
</dbReference>
<dbReference type="PANTHER" id="PTHR38602:SF1">
    <property type="entry name" value="INNER MEMBRANE PROTEIN"/>
    <property type="match status" value="1"/>
</dbReference>
<evidence type="ECO:0000313" key="2">
    <source>
        <dbReference type="EMBL" id="MBK1669602.1"/>
    </source>
</evidence>
<dbReference type="Proteomes" id="UP001296873">
    <property type="component" value="Unassembled WGS sequence"/>
</dbReference>
<gene>
    <name evidence="2" type="ORF">CKO28_16305</name>
</gene>
<protein>
    <recommendedName>
        <fullName evidence="4">DUF2065 domain-containing protein</fullName>
    </recommendedName>
</protein>
<evidence type="ECO:0000256" key="1">
    <source>
        <dbReference type="SAM" id="Phobius"/>
    </source>
</evidence>
<keyword evidence="1" id="KW-0812">Transmembrane</keyword>
<dbReference type="Pfam" id="PF09838">
    <property type="entry name" value="DUF2065"/>
    <property type="match status" value="1"/>
</dbReference>
<accession>A0ABS1DHL9</accession>
<organism evidence="2 3">
    <name type="scientific">Rhodovibrio sodomensis</name>
    <dbReference type="NCBI Taxonomy" id="1088"/>
    <lineage>
        <taxon>Bacteria</taxon>
        <taxon>Pseudomonadati</taxon>
        <taxon>Pseudomonadota</taxon>
        <taxon>Alphaproteobacteria</taxon>
        <taxon>Rhodospirillales</taxon>
        <taxon>Rhodovibrionaceae</taxon>
        <taxon>Rhodovibrio</taxon>
    </lineage>
</organism>
<feature type="transmembrane region" description="Helical" evidence="1">
    <location>
        <begin position="46"/>
        <end position="64"/>
    </location>
</feature>
<dbReference type="PANTHER" id="PTHR38602">
    <property type="entry name" value="INNER MEMBRANE PROTEIN-RELATED"/>
    <property type="match status" value="1"/>
</dbReference>
<comment type="caution">
    <text evidence="2">The sequence shown here is derived from an EMBL/GenBank/DDBJ whole genome shotgun (WGS) entry which is preliminary data.</text>
</comment>
<sequence>MPEIAWLDLWTALALVLVIEGVSMSLFPGVVRRALEQLDQMPAEALRLGGLLTVLVGVFFLYMLR</sequence>
<feature type="transmembrane region" description="Helical" evidence="1">
    <location>
        <begin position="7"/>
        <end position="26"/>
    </location>
</feature>
<proteinExistence type="predicted"/>
<name>A0ABS1DHL9_9PROT</name>
<keyword evidence="1" id="KW-0472">Membrane</keyword>
<keyword evidence="3" id="KW-1185">Reference proteome</keyword>
<reference evidence="2 3" key="1">
    <citation type="journal article" date="2020" name="Microorganisms">
        <title>Osmotic Adaptation and Compatible Solute Biosynthesis of Phototrophic Bacteria as Revealed from Genome Analyses.</title>
        <authorList>
            <person name="Imhoff J.F."/>
            <person name="Rahn T."/>
            <person name="Kunzel S."/>
            <person name="Keller A."/>
            <person name="Neulinger S.C."/>
        </authorList>
    </citation>
    <scope>NUCLEOTIDE SEQUENCE [LARGE SCALE GENOMIC DNA]</scope>
    <source>
        <strain evidence="2 3">DSM 9895</strain>
    </source>
</reference>
<dbReference type="RefSeq" id="WP_200341936.1">
    <property type="nucleotide sequence ID" value="NZ_NRRL01000054.1"/>
</dbReference>